<dbReference type="NCBIfam" id="TIGR03604">
    <property type="entry name" value="TOMM_cyclo_SagD"/>
    <property type="match status" value="1"/>
</dbReference>
<sequence length="424" mass="48372">MNLNLLVDEDYGIIQKIEKQQNFKGEFPLHIYIASRNDVKNIKGEMLIPMVTNGSGFSLYSKDKAIKSAVGEAIERYCCAITENHKIIYKSDEELNSCKLLLETITRYEDWQYDEPYNIFDNVRSKKKLYWVEGFDVLKEQNLWVPAELVFMPPKISKDSMNIREAISTGLAAGPTKIEALFSGIFECIERDASIIMWLKEISFPRIKNESIEEYEIQNTLKICYQLGLNVQIFDVTNNIPVPTYLVLIKNEKHVPHISIGTNCDTNQIKALKGAIEEALGCYHFYGIKCSDGKLSAPNFNDLSEINSIQDHPIYYALGYGSENLEFLENGKVKDFNPNEYEELSKEDLILYMKNLGLSIYSIDLTTKDVKNTGIHVVKTVIPELANLDCKFPLLKCARLNSVPASMNYSYNSDNFNLSPHPFP</sequence>
<evidence type="ECO:0000259" key="1">
    <source>
        <dbReference type="PROSITE" id="PS51664"/>
    </source>
</evidence>
<dbReference type="InterPro" id="IPR027624">
    <property type="entry name" value="TOMM_cyclo_SagD"/>
</dbReference>
<name>A0ABY4EYN6_9BACI</name>
<dbReference type="Gene3D" id="3.30.40.250">
    <property type="match status" value="1"/>
</dbReference>
<accession>A0ABY4EYN6</accession>
<dbReference type="EMBL" id="CP095072">
    <property type="protein sequence ID" value="UOQ49506.1"/>
    <property type="molecule type" value="Genomic_DNA"/>
</dbReference>
<protein>
    <submittedName>
        <fullName evidence="2">YcaO-like family protein</fullName>
    </submittedName>
</protein>
<dbReference type="InterPro" id="IPR003776">
    <property type="entry name" value="YcaO-like_dom"/>
</dbReference>
<evidence type="ECO:0000313" key="3">
    <source>
        <dbReference type="Proteomes" id="UP000831782"/>
    </source>
</evidence>
<dbReference type="PROSITE" id="PS51664">
    <property type="entry name" value="YCAO"/>
    <property type="match status" value="1"/>
</dbReference>
<dbReference type="Gene3D" id="3.30.1330.230">
    <property type="match status" value="1"/>
</dbReference>
<organism evidence="2 3">
    <name type="scientific">Gracilibacillus caseinilyticus</name>
    <dbReference type="NCBI Taxonomy" id="2932256"/>
    <lineage>
        <taxon>Bacteria</taxon>
        <taxon>Bacillati</taxon>
        <taxon>Bacillota</taxon>
        <taxon>Bacilli</taxon>
        <taxon>Bacillales</taxon>
        <taxon>Bacillaceae</taxon>
        <taxon>Gracilibacillus</taxon>
    </lineage>
</organism>
<dbReference type="PANTHER" id="PTHR37809:SF1">
    <property type="entry name" value="RIBOSOMAL PROTEIN S12 METHYLTHIOTRANSFERASE ACCESSORY FACTOR YCAO"/>
    <property type="match status" value="1"/>
</dbReference>
<dbReference type="RefSeq" id="WP_244721755.1">
    <property type="nucleotide sequence ID" value="NZ_CP095072.1"/>
</dbReference>
<feature type="domain" description="YcaO" evidence="1">
    <location>
        <begin position="54"/>
        <end position="424"/>
    </location>
</feature>
<proteinExistence type="predicted"/>
<keyword evidence="3" id="KW-1185">Reference proteome</keyword>
<dbReference type="Gene3D" id="3.30.160.660">
    <property type="match status" value="1"/>
</dbReference>
<reference evidence="2 3" key="1">
    <citation type="submission" date="2022-04" db="EMBL/GenBank/DDBJ databases">
        <title>Gracilibacillus sp. isolated from saltern.</title>
        <authorList>
            <person name="Won M."/>
            <person name="Lee C.-M."/>
            <person name="Woen H.-Y."/>
            <person name="Kwon S.-W."/>
        </authorList>
    </citation>
    <scope>NUCLEOTIDE SEQUENCE [LARGE SCALE GENOMIC DNA]</scope>
    <source>
        <strain evidence="2 3">SSWR10-1</strain>
    </source>
</reference>
<gene>
    <name evidence="2" type="ORF">MUN88_05300</name>
</gene>
<evidence type="ECO:0000313" key="2">
    <source>
        <dbReference type="EMBL" id="UOQ49506.1"/>
    </source>
</evidence>
<dbReference type="Pfam" id="PF02624">
    <property type="entry name" value="YcaO"/>
    <property type="match status" value="1"/>
</dbReference>
<dbReference type="Proteomes" id="UP000831782">
    <property type="component" value="Chromosome"/>
</dbReference>
<dbReference type="PANTHER" id="PTHR37809">
    <property type="entry name" value="RIBOSOMAL PROTEIN S12 METHYLTHIOTRANSFERASE ACCESSORY FACTOR YCAO"/>
    <property type="match status" value="1"/>
</dbReference>